<evidence type="ECO:0000313" key="2">
    <source>
        <dbReference type="Proteomes" id="UP001062846"/>
    </source>
</evidence>
<name>A0ACC0NRC7_RHOML</name>
<reference evidence="1" key="1">
    <citation type="submission" date="2022-02" db="EMBL/GenBank/DDBJ databases">
        <title>Plant Genome Project.</title>
        <authorList>
            <person name="Zhang R.-G."/>
        </authorList>
    </citation>
    <scope>NUCLEOTIDE SEQUENCE</scope>
    <source>
        <strain evidence="1">AT1</strain>
    </source>
</reference>
<comment type="caution">
    <text evidence="1">The sequence shown here is derived from an EMBL/GenBank/DDBJ whole genome shotgun (WGS) entry which is preliminary data.</text>
</comment>
<keyword evidence="2" id="KW-1185">Reference proteome</keyword>
<sequence length="112" mass="12574">MAMTITTTKRTAMKKANDRSTILYLCNPPLNGFFELVKDKQSGEISNIKKMVRDLNIDMLLLQETKLKDILKAVIGSLGGVTDCDYLEVDTIGSAFFSFPFSKRLWAVLGDY</sequence>
<organism evidence="1 2">
    <name type="scientific">Rhododendron molle</name>
    <name type="common">Chinese azalea</name>
    <name type="synonym">Azalea mollis</name>
    <dbReference type="NCBI Taxonomy" id="49168"/>
    <lineage>
        <taxon>Eukaryota</taxon>
        <taxon>Viridiplantae</taxon>
        <taxon>Streptophyta</taxon>
        <taxon>Embryophyta</taxon>
        <taxon>Tracheophyta</taxon>
        <taxon>Spermatophyta</taxon>
        <taxon>Magnoliopsida</taxon>
        <taxon>eudicotyledons</taxon>
        <taxon>Gunneridae</taxon>
        <taxon>Pentapetalae</taxon>
        <taxon>asterids</taxon>
        <taxon>Ericales</taxon>
        <taxon>Ericaceae</taxon>
        <taxon>Ericoideae</taxon>
        <taxon>Rhodoreae</taxon>
        <taxon>Rhododendron</taxon>
    </lineage>
</organism>
<evidence type="ECO:0000313" key="1">
    <source>
        <dbReference type="EMBL" id="KAI8555806.1"/>
    </source>
</evidence>
<dbReference type="EMBL" id="CM046392">
    <property type="protein sequence ID" value="KAI8555806.1"/>
    <property type="molecule type" value="Genomic_DNA"/>
</dbReference>
<gene>
    <name evidence="1" type="ORF">RHMOL_Rhmol05G0202700</name>
</gene>
<accession>A0ACC0NRC7</accession>
<protein>
    <submittedName>
        <fullName evidence="1">Uncharacterized protein</fullName>
    </submittedName>
</protein>
<dbReference type="Proteomes" id="UP001062846">
    <property type="component" value="Chromosome 5"/>
</dbReference>
<proteinExistence type="predicted"/>